<keyword evidence="2 5" id="KW-0238">DNA-binding</keyword>
<dbReference type="EMBL" id="QYUM01000004">
    <property type="protein sequence ID" value="RJF85966.1"/>
    <property type="molecule type" value="Genomic_DNA"/>
</dbReference>
<feature type="domain" description="HTH lacI-type" evidence="4">
    <location>
        <begin position="3"/>
        <end position="57"/>
    </location>
</feature>
<dbReference type="InterPro" id="IPR010982">
    <property type="entry name" value="Lambda_DNA-bd_dom_sf"/>
</dbReference>
<keyword evidence="1" id="KW-0805">Transcription regulation</keyword>
<dbReference type="InterPro" id="IPR028082">
    <property type="entry name" value="Peripla_BP_I"/>
</dbReference>
<evidence type="ECO:0000256" key="3">
    <source>
        <dbReference type="ARBA" id="ARBA00023163"/>
    </source>
</evidence>
<gene>
    <name evidence="5" type="ORF">D3876_19185</name>
</gene>
<evidence type="ECO:0000259" key="4">
    <source>
        <dbReference type="PROSITE" id="PS50932"/>
    </source>
</evidence>
<dbReference type="SUPFAM" id="SSF47413">
    <property type="entry name" value="lambda repressor-like DNA-binding domains"/>
    <property type="match status" value="1"/>
</dbReference>
<dbReference type="Gene3D" id="3.40.50.2300">
    <property type="match status" value="2"/>
</dbReference>
<dbReference type="Gene3D" id="1.10.260.40">
    <property type="entry name" value="lambda repressor-like DNA-binding domains"/>
    <property type="match status" value="1"/>
</dbReference>
<protein>
    <submittedName>
        <fullName evidence="5">LacI family DNA-binding transcriptional regulator</fullName>
    </submittedName>
</protein>
<dbReference type="GO" id="GO:0003700">
    <property type="term" value="F:DNA-binding transcription factor activity"/>
    <property type="evidence" value="ECO:0007669"/>
    <property type="project" value="TreeGrafter"/>
</dbReference>
<keyword evidence="6" id="KW-1185">Reference proteome</keyword>
<dbReference type="Proteomes" id="UP000286100">
    <property type="component" value="Unassembled WGS sequence"/>
</dbReference>
<dbReference type="PANTHER" id="PTHR30146">
    <property type="entry name" value="LACI-RELATED TRANSCRIPTIONAL REPRESSOR"/>
    <property type="match status" value="1"/>
</dbReference>
<dbReference type="SUPFAM" id="SSF53822">
    <property type="entry name" value="Periplasmic binding protein-like I"/>
    <property type="match status" value="1"/>
</dbReference>
<dbReference type="CDD" id="cd01545">
    <property type="entry name" value="PBP1_SalR"/>
    <property type="match status" value="1"/>
</dbReference>
<proteinExistence type="predicted"/>
<name>A0A418W7E5_9SPHN</name>
<dbReference type="RefSeq" id="WP_119765229.1">
    <property type="nucleotide sequence ID" value="NZ_QYUM01000004.1"/>
</dbReference>
<comment type="caution">
    <text evidence="5">The sequence shown here is derived from an EMBL/GenBank/DDBJ whole genome shotgun (WGS) entry which is preliminary data.</text>
</comment>
<dbReference type="PROSITE" id="PS50932">
    <property type="entry name" value="HTH_LACI_2"/>
    <property type="match status" value="1"/>
</dbReference>
<organism evidence="5 6">
    <name type="scientific">Sphingomonas cavernae</name>
    <dbReference type="NCBI Taxonomy" id="2320861"/>
    <lineage>
        <taxon>Bacteria</taxon>
        <taxon>Pseudomonadati</taxon>
        <taxon>Pseudomonadota</taxon>
        <taxon>Alphaproteobacteria</taxon>
        <taxon>Sphingomonadales</taxon>
        <taxon>Sphingomonadaceae</taxon>
        <taxon>Sphingomonas</taxon>
    </lineage>
</organism>
<dbReference type="Pfam" id="PF00356">
    <property type="entry name" value="LacI"/>
    <property type="match status" value="1"/>
</dbReference>
<accession>A0A418W7E5</accession>
<evidence type="ECO:0000256" key="1">
    <source>
        <dbReference type="ARBA" id="ARBA00023015"/>
    </source>
</evidence>
<dbReference type="Pfam" id="PF13377">
    <property type="entry name" value="Peripla_BP_3"/>
    <property type="match status" value="1"/>
</dbReference>
<dbReference type="OrthoDB" id="7185860at2"/>
<dbReference type="InterPro" id="IPR046335">
    <property type="entry name" value="LacI/GalR-like_sensor"/>
</dbReference>
<sequence length="336" mass="36354">MRLTIRDVSEAAGVSIKTVSRVLNKERYVRDETRLKVESAIEALGFRPSAAARALAGKRSFQIALLYDNENAYYVFDLLAGARKCCLENGFRLIFQPCDIHSPRLIDDIRALIDETHVDGIILPPPLADVAALIEELHRRDVAFVRISPGTEPEASSSVHIDDCAAAEAMTTALIALGHRRIGLVLGHPDHASTSDRLDGYRRALAAHGIAEDPAIIQPGRYDFESGRAAGAALLDLPEPPSAIFASNDEMAAGVLAVAHERDIAVPEQLSIAGFDDTTLCRLVWPPLTTVHQPTQQFAYVATALLIDGQAEIRRRKLDFTVIERGSTAPPGGSAA</sequence>
<reference evidence="5 6" key="1">
    <citation type="submission" date="2018-09" db="EMBL/GenBank/DDBJ databases">
        <authorList>
            <person name="Zhu H."/>
        </authorList>
    </citation>
    <scope>NUCLEOTIDE SEQUENCE [LARGE SCALE GENOMIC DNA]</scope>
    <source>
        <strain evidence="5 6">K2R01-6</strain>
    </source>
</reference>
<dbReference type="CDD" id="cd01392">
    <property type="entry name" value="HTH_LacI"/>
    <property type="match status" value="1"/>
</dbReference>
<dbReference type="InterPro" id="IPR000843">
    <property type="entry name" value="HTH_LacI"/>
</dbReference>
<evidence type="ECO:0000256" key="2">
    <source>
        <dbReference type="ARBA" id="ARBA00023125"/>
    </source>
</evidence>
<evidence type="ECO:0000313" key="5">
    <source>
        <dbReference type="EMBL" id="RJF85966.1"/>
    </source>
</evidence>
<dbReference type="PANTHER" id="PTHR30146:SF153">
    <property type="entry name" value="LACTOSE OPERON REPRESSOR"/>
    <property type="match status" value="1"/>
</dbReference>
<dbReference type="AlphaFoldDB" id="A0A418W7E5"/>
<dbReference type="GO" id="GO:0000976">
    <property type="term" value="F:transcription cis-regulatory region binding"/>
    <property type="evidence" value="ECO:0007669"/>
    <property type="project" value="TreeGrafter"/>
</dbReference>
<evidence type="ECO:0000313" key="6">
    <source>
        <dbReference type="Proteomes" id="UP000286100"/>
    </source>
</evidence>
<dbReference type="SMART" id="SM00354">
    <property type="entry name" value="HTH_LACI"/>
    <property type="match status" value="1"/>
</dbReference>
<dbReference type="PRINTS" id="PR00036">
    <property type="entry name" value="HTHLACI"/>
</dbReference>
<keyword evidence="3" id="KW-0804">Transcription</keyword>